<organism evidence="7">
    <name type="scientific">Streptomyces sp. SID12501</name>
    <dbReference type="NCBI Taxonomy" id="2706042"/>
    <lineage>
        <taxon>Bacteria</taxon>
        <taxon>Bacillati</taxon>
        <taxon>Actinomycetota</taxon>
        <taxon>Actinomycetes</taxon>
        <taxon>Kitasatosporales</taxon>
        <taxon>Streptomycetaceae</taxon>
        <taxon>Streptomyces</taxon>
    </lineage>
</organism>
<name>A0A6B3C406_9ACTN</name>
<accession>A0A6B3C406</accession>
<dbReference type="SUPFAM" id="SSF55048">
    <property type="entry name" value="Probable ACP-binding domain of malonyl-CoA ACP transacylase"/>
    <property type="match status" value="1"/>
</dbReference>
<sequence length="1097" mass="119476">MFSGQGSQYHQMGRELYDSEPVFRQTLHRLDALVEPETGSSVIARMYDPERPVPQPFTDTVFTNPAIVMVELALAETLISHGVTPDLLLGVSLGEFTASVLAGVVDAGDCLRRLVGMARSVAEHVPGGMLAVLAPPGLYRGEPILHRDLDLAARYYDDHFVVAGPMEALARAEALLADQQVPFQRIPVSHGFHSRLMDASRPDFEALWSDADLRVPRIPLVSSVTAGRVDPVTVEHLWRVVRQPMEFGATVRALEAEGPHIYLDAGPSGTLHSFTRALLATVPGSRSRSMPLLNQFSRDTRLFTQVREGMGGGGRTTPFATAAVRADPALTPTTAKGASMKVFGFPGQGSQVKGMGADLFDEFPEQVSEADEILGYSIRDLCLNNPEGRLRRTEFTQPALFVVEALTYLRRSRQDLRPPDFLVGHSLGEYTALFAAGVFDFDTGLRLVRRRGELMGQASGGGMTAVLGLDLDTVESVLSQAQLASVDVANHNTPEQVVLAGPLADIDRARAVFEDRGARVAVLNVSAPFHSRYMRNAAEDFRNLLEATEFRPPLIPVIANLDALPYRLERVRETLAGQIAGPVRWVDTVRYLLTRGDLDFEELGPGRTLTKMVEKIREFTDPLPMAEPEPQRIPERETAPEPERDQPRPLTQAPMARRALAPRDLGAPGFRSRYGLSLAYLAGGMYGGISSETLVIALGKAGGMGVLGAGGLPLTEVESRVRAIQNVLGASGPFAVNLLHRHAHPEEERALVDLLLSLGVHTVEASGFLRITPALVKYRLKGGRVIAKVSRTDTAEMFLRTAPDDVVRALLENGELTPHEAARAADLPMADDLCVEAGGGWHADTADLAMLLPAVLRLRDTLGGPWPRVHVGAAGGMGTPEAAVAALVLGADFLVTGSVNQCTVEAATSADVKNMLQRLDIHDTEPAPWEERFELGVRTRVVRRGVFFPVRADRLYQLWRMFDTFEDIDAATRSQIENTFLRRSFEDAWRETAARAGAAVGEREAPGKGRLALAFRSYLNQGFELARTGASDRKVDYLVYCGPAMGAFNQWVKGTSLEPWQARTVDAVADRLLSDTARLLEDRCATLVRGTTGALAY</sequence>
<dbReference type="GO" id="GO:0005829">
    <property type="term" value="C:cytosol"/>
    <property type="evidence" value="ECO:0007669"/>
    <property type="project" value="TreeGrafter"/>
</dbReference>
<dbReference type="InterPro" id="IPR014179">
    <property type="entry name" value="PfaD-like_TIM-barrel"/>
</dbReference>
<comment type="caution">
    <text evidence="7">The sequence shown here is derived from an EMBL/GenBank/DDBJ whole genome shotgun (WGS) entry which is preliminary data.</text>
</comment>
<dbReference type="InterPro" id="IPR049489">
    <property type="entry name" value="FabD-like_helical_ins"/>
</dbReference>
<evidence type="ECO:0000256" key="1">
    <source>
        <dbReference type="ARBA" id="ARBA00013258"/>
    </source>
</evidence>
<dbReference type="Pfam" id="PF00698">
    <property type="entry name" value="Acyl_transf_1"/>
    <property type="match status" value="2"/>
</dbReference>
<feature type="compositionally biased region" description="Basic and acidic residues" evidence="5">
    <location>
        <begin position="629"/>
        <end position="647"/>
    </location>
</feature>
<protein>
    <recommendedName>
        <fullName evidence="1">[acyl-carrier-protein] S-malonyltransferase</fullName>
        <ecNumber evidence="1">2.3.1.39</ecNumber>
    </recommendedName>
</protein>
<dbReference type="NCBIfam" id="TIGR02814">
    <property type="entry name" value="pfaD_fam"/>
    <property type="match status" value="1"/>
</dbReference>
<dbReference type="EMBL" id="JAAGLU010000038">
    <property type="protein sequence ID" value="NEC91062.1"/>
    <property type="molecule type" value="Genomic_DNA"/>
</dbReference>
<dbReference type="GO" id="GO:0004314">
    <property type="term" value="F:[acyl-carrier-protein] S-malonyltransferase activity"/>
    <property type="evidence" value="ECO:0007669"/>
    <property type="project" value="UniProtKB-EC"/>
</dbReference>
<dbReference type="InterPro" id="IPR050858">
    <property type="entry name" value="Mal-CoA-ACP_Trans/PKS_FabD"/>
</dbReference>
<dbReference type="Gene3D" id="3.30.70.250">
    <property type="entry name" value="Malonyl-CoA ACP transacylase, ACP-binding"/>
    <property type="match status" value="2"/>
</dbReference>
<evidence type="ECO:0000256" key="3">
    <source>
        <dbReference type="ARBA" id="ARBA00023315"/>
    </source>
</evidence>
<dbReference type="InterPro" id="IPR016036">
    <property type="entry name" value="Malonyl_transacylase_ACP-bd"/>
</dbReference>
<dbReference type="PANTHER" id="PTHR42681">
    <property type="entry name" value="MALONYL-COA-ACYL CARRIER PROTEIN TRANSACYLASE, MITOCHONDRIAL"/>
    <property type="match status" value="1"/>
</dbReference>
<evidence type="ECO:0000259" key="6">
    <source>
        <dbReference type="SMART" id="SM00827"/>
    </source>
</evidence>
<dbReference type="SMART" id="SM00827">
    <property type="entry name" value="PKS_AT"/>
    <property type="match status" value="2"/>
</dbReference>
<feature type="region of interest" description="Disordered" evidence="5">
    <location>
        <begin position="621"/>
        <end position="662"/>
    </location>
</feature>
<dbReference type="EC" id="2.3.1.39" evidence="1"/>
<dbReference type="Pfam" id="PF21607">
    <property type="entry name" value="FabD_helical_ins"/>
    <property type="match status" value="1"/>
</dbReference>
<dbReference type="AlphaFoldDB" id="A0A6B3C406"/>
<dbReference type="PANTHER" id="PTHR42681:SF1">
    <property type="entry name" value="MALONYL-COA-ACYL CARRIER PROTEIN TRANSACYLASE, MITOCHONDRIAL"/>
    <property type="match status" value="1"/>
</dbReference>
<dbReference type="Pfam" id="PF03060">
    <property type="entry name" value="NMO"/>
    <property type="match status" value="1"/>
</dbReference>
<dbReference type="InterPro" id="IPR014043">
    <property type="entry name" value="Acyl_transferase_dom"/>
</dbReference>
<dbReference type="Gene3D" id="3.40.366.10">
    <property type="entry name" value="Malonyl-Coenzyme A Acyl Carrier Protein, domain 2"/>
    <property type="match status" value="2"/>
</dbReference>
<feature type="domain" description="Malonyl-CoA:ACP transacylase (MAT)" evidence="6">
    <location>
        <begin position="345"/>
        <end position="659"/>
    </location>
</feature>
<evidence type="ECO:0000256" key="4">
    <source>
        <dbReference type="ARBA" id="ARBA00048462"/>
    </source>
</evidence>
<proteinExistence type="predicted"/>
<dbReference type="GO" id="GO:0006633">
    <property type="term" value="P:fatty acid biosynthetic process"/>
    <property type="evidence" value="ECO:0007669"/>
    <property type="project" value="TreeGrafter"/>
</dbReference>
<dbReference type="SUPFAM" id="SSF51412">
    <property type="entry name" value="Inosine monophosphate dehydrogenase (IMPDH)"/>
    <property type="match status" value="1"/>
</dbReference>
<feature type="domain" description="Malonyl-CoA:ACP transacylase (MAT)" evidence="6">
    <location>
        <begin position="1"/>
        <end position="328"/>
    </location>
</feature>
<reference evidence="7" key="1">
    <citation type="submission" date="2020-01" db="EMBL/GenBank/DDBJ databases">
        <title>Insect and environment-associated Actinomycetes.</title>
        <authorList>
            <person name="Currrie C."/>
            <person name="Chevrette M."/>
            <person name="Carlson C."/>
            <person name="Stubbendieck R."/>
            <person name="Wendt-Pienkowski E."/>
        </authorList>
    </citation>
    <scope>NUCLEOTIDE SEQUENCE</scope>
    <source>
        <strain evidence="7">SID12501</strain>
    </source>
</reference>
<evidence type="ECO:0000256" key="2">
    <source>
        <dbReference type="ARBA" id="ARBA00022679"/>
    </source>
</evidence>
<dbReference type="InterPro" id="IPR016035">
    <property type="entry name" value="Acyl_Trfase/lysoPLipase"/>
</dbReference>
<gene>
    <name evidence="7" type="primary">fabD</name>
    <name evidence="7" type="ORF">G3I71_35865</name>
</gene>
<comment type="catalytic activity">
    <reaction evidence="4">
        <text>holo-[ACP] + malonyl-CoA = malonyl-[ACP] + CoA</text>
        <dbReference type="Rhea" id="RHEA:41792"/>
        <dbReference type="Rhea" id="RHEA-COMP:9623"/>
        <dbReference type="Rhea" id="RHEA-COMP:9685"/>
        <dbReference type="ChEBI" id="CHEBI:57287"/>
        <dbReference type="ChEBI" id="CHEBI:57384"/>
        <dbReference type="ChEBI" id="CHEBI:64479"/>
        <dbReference type="ChEBI" id="CHEBI:78449"/>
        <dbReference type="EC" id="2.3.1.39"/>
    </reaction>
</comment>
<dbReference type="InterPro" id="IPR004410">
    <property type="entry name" value="Malonyl_CoA-ACP_transAc_FabD"/>
</dbReference>
<evidence type="ECO:0000256" key="5">
    <source>
        <dbReference type="SAM" id="MobiDB-lite"/>
    </source>
</evidence>
<dbReference type="SUPFAM" id="SSF52151">
    <property type="entry name" value="FabD/lysophospholipase-like"/>
    <property type="match status" value="2"/>
</dbReference>
<keyword evidence="3 7" id="KW-0012">Acyltransferase</keyword>
<dbReference type="NCBIfam" id="TIGR00128">
    <property type="entry name" value="fabD"/>
    <property type="match status" value="1"/>
</dbReference>
<dbReference type="InterPro" id="IPR001227">
    <property type="entry name" value="Ac_transferase_dom_sf"/>
</dbReference>
<evidence type="ECO:0000313" key="7">
    <source>
        <dbReference type="EMBL" id="NEC91062.1"/>
    </source>
</evidence>
<keyword evidence="2 7" id="KW-0808">Transferase</keyword>
<dbReference type="Gene3D" id="3.20.20.70">
    <property type="entry name" value="Aldolase class I"/>
    <property type="match status" value="1"/>
</dbReference>
<dbReference type="InterPro" id="IPR013785">
    <property type="entry name" value="Aldolase_TIM"/>
</dbReference>